<keyword evidence="3" id="KW-1185">Reference proteome</keyword>
<organism evidence="2 3">
    <name type="scientific">Helianthus annuus</name>
    <name type="common">Common sunflower</name>
    <dbReference type="NCBI Taxonomy" id="4232"/>
    <lineage>
        <taxon>Eukaryota</taxon>
        <taxon>Viridiplantae</taxon>
        <taxon>Streptophyta</taxon>
        <taxon>Embryophyta</taxon>
        <taxon>Tracheophyta</taxon>
        <taxon>Spermatophyta</taxon>
        <taxon>Magnoliopsida</taxon>
        <taxon>eudicotyledons</taxon>
        <taxon>Gunneridae</taxon>
        <taxon>Pentapetalae</taxon>
        <taxon>asterids</taxon>
        <taxon>campanulids</taxon>
        <taxon>Asterales</taxon>
        <taxon>Asteraceae</taxon>
        <taxon>Asteroideae</taxon>
        <taxon>Heliantheae alliance</taxon>
        <taxon>Heliantheae</taxon>
        <taxon>Helianthus</taxon>
    </lineage>
</organism>
<protein>
    <submittedName>
        <fullName evidence="2">Uncharacterized protein</fullName>
    </submittedName>
</protein>
<accession>A0A251UA05</accession>
<dbReference type="STRING" id="4232.A0A251UA05"/>
<dbReference type="EMBL" id="MNCJ02000322">
    <property type="protein sequence ID" value="KAF5799158.1"/>
    <property type="molecule type" value="Genomic_DNA"/>
</dbReference>
<name>A0A251UA05_HELAN</name>
<reference evidence="2" key="2">
    <citation type="submission" date="2017-02" db="EMBL/GenBank/DDBJ databases">
        <title>Sunflower complete genome.</title>
        <authorList>
            <person name="Langlade N."/>
            <person name="Munos S."/>
        </authorList>
    </citation>
    <scope>NUCLEOTIDE SEQUENCE [LARGE SCALE GENOMIC DNA]</scope>
    <source>
        <tissue evidence="2">Leaves</tissue>
    </source>
</reference>
<gene>
    <name evidence="2" type="ORF">HannXRQ_Chr07g0186821</name>
    <name evidence="1" type="ORF">HanXRQr2_Chr07g0301361</name>
</gene>
<proteinExistence type="predicted"/>
<reference evidence="1" key="3">
    <citation type="submission" date="2020-06" db="EMBL/GenBank/DDBJ databases">
        <title>Helianthus annuus Genome sequencing and assembly Release 2.</title>
        <authorList>
            <person name="Gouzy J."/>
            <person name="Langlade N."/>
            <person name="Munos S."/>
        </authorList>
    </citation>
    <scope>NUCLEOTIDE SEQUENCE</scope>
    <source>
        <tissue evidence="1">Leaves</tissue>
    </source>
</reference>
<sequence>MWRTAMARATGAIRLQLTEITTTPFHRTYSPSAVINSMILRSLKEHYTEVSKMAPPPKVSPPEPFTVVKGALDSGGPVLTRVYGEEEIRLSVMRMINILPGVDPSEIDGDDEISSC</sequence>
<evidence type="ECO:0000313" key="1">
    <source>
        <dbReference type="EMBL" id="KAF5799158.1"/>
    </source>
</evidence>
<reference evidence="1 3" key="1">
    <citation type="journal article" date="2017" name="Nature">
        <title>The sunflower genome provides insights into oil metabolism, flowering and Asterid evolution.</title>
        <authorList>
            <person name="Badouin H."/>
            <person name="Gouzy J."/>
            <person name="Grassa C.J."/>
            <person name="Murat F."/>
            <person name="Staton S.E."/>
            <person name="Cottret L."/>
            <person name="Lelandais-Briere C."/>
            <person name="Owens G.L."/>
            <person name="Carrere S."/>
            <person name="Mayjonade B."/>
            <person name="Legrand L."/>
            <person name="Gill N."/>
            <person name="Kane N.C."/>
            <person name="Bowers J.E."/>
            <person name="Hubner S."/>
            <person name="Bellec A."/>
            <person name="Berard A."/>
            <person name="Berges H."/>
            <person name="Blanchet N."/>
            <person name="Boniface M.C."/>
            <person name="Brunel D."/>
            <person name="Catrice O."/>
            <person name="Chaidir N."/>
            <person name="Claudel C."/>
            <person name="Donnadieu C."/>
            <person name="Faraut T."/>
            <person name="Fievet G."/>
            <person name="Helmstetter N."/>
            <person name="King M."/>
            <person name="Knapp S.J."/>
            <person name="Lai Z."/>
            <person name="Le Paslier M.C."/>
            <person name="Lippi Y."/>
            <person name="Lorenzon L."/>
            <person name="Mandel J.R."/>
            <person name="Marage G."/>
            <person name="Marchand G."/>
            <person name="Marquand E."/>
            <person name="Bret-Mestries E."/>
            <person name="Morien E."/>
            <person name="Nambeesan S."/>
            <person name="Nguyen T."/>
            <person name="Pegot-Espagnet P."/>
            <person name="Pouilly N."/>
            <person name="Raftis F."/>
            <person name="Sallet E."/>
            <person name="Schiex T."/>
            <person name="Thomas J."/>
            <person name="Vandecasteele C."/>
            <person name="Vares D."/>
            <person name="Vear F."/>
            <person name="Vautrin S."/>
            <person name="Crespi M."/>
            <person name="Mangin B."/>
            <person name="Burke J.M."/>
            <person name="Salse J."/>
            <person name="Munos S."/>
            <person name="Vincourt P."/>
            <person name="Rieseberg L.H."/>
            <person name="Langlade N.B."/>
        </authorList>
    </citation>
    <scope>NUCLEOTIDE SEQUENCE [LARGE SCALE GENOMIC DNA]</scope>
    <source>
        <strain evidence="3">cv. SF193</strain>
        <tissue evidence="1">Leaves</tissue>
    </source>
</reference>
<dbReference type="Gramene" id="mRNA:HanXRQr2_Chr07g0301361">
    <property type="protein sequence ID" value="mRNA:HanXRQr2_Chr07g0301361"/>
    <property type="gene ID" value="HanXRQr2_Chr07g0301361"/>
</dbReference>
<evidence type="ECO:0000313" key="2">
    <source>
        <dbReference type="EMBL" id="OTG19883.1"/>
    </source>
</evidence>
<dbReference type="AlphaFoldDB" id="A0A251UA05"/>
<dbReference type="EMBL" id="CM007896">
    <property type="protein sequence ID" value="OTG19883.1"/>
    <property type="molecule type" value="Genomic_DNA"/>
</dbReference>
<evidence type="ECO:0000313" key="3">
    <source>
        <dbReference type="Proteomes" id="UP000215914"/>
    </source>
</evidence>
<dbReference type="Proteomes" id="UP000215914">
    <property type="component" value="Chromosome 7"/>
</dbReference>
<dbReference type="InParanoid" id="A0A251UA05"/>